<dbReference type="CDD" id="cd08701">
    <property type="entry name" value="FMT_C_HypX"/>
    <property type="match status" value="1"/>
</dbReference>
<dbReference type="InterPro" id="IPR009188">
    <property type="entry name" value="NiFe-hyd_mat_HypX/HoxX"/>
</dbReference>
<dbReference type="RefSeq" id="WP_087148250.1">
    <property type="nucleotide sequence ID" value="NZ_FUKJ01000424.1"/>
</dbReference>
<dbReference type="PANTHER" id="PTHR43388:SF1">
    <property type="entry name" value="HYDROGENASE MATURATION FACTOR HOXX"/>
    <property type="match status" value="1"/>
</dbReference>
<dbReference type="Pfam" id="PF02911">
    <property type="entry name" value="Formyl_trans_C"/>
    <property type="match status" value="1"/>
</dbReference>
<proteinExistence type="predicted"/>
<dbReference type="InterPro" id="IPR036477">
    <property type="entry name" value="Formyl_transf_N_sf"/>
</dbReference>
<dbReference type="Pfam" id="PF00378">
    <property type="entry name" value="ECH_1"/>
    <property type="match status" value="1"/>
</dbReference>
<accession>A0A1R4HGZ4</accession>
<dbReference type="SUPFAM" id="SSF52096">
    <property type="entry name" value="ClpP/crotonase"/>
    <property type="match status" value="1"/>
</dbReference>
<evidence type="ECO:0000259" key="1">
    <source>
        <dbReference type="Pfam" id="PF02911"/>
    </source>
</evidence>
<dbReference type="PIRSF" id="PIRSF006787">
    <property type="entry name" value="Hydrgn_mat_HoxX"/>
    <property type="match status" value="1"/>
</dbReference>
<dbReference type="CDD" id="cd06558">
    <property type="entry name" value="crotonase-like"/>
    <property type="match status" value="1"/>
</dbReference>
<protein>
    <submittedName>
        <fullName evidence="2">Hydrogenase maturation factor HoxX</fullName>
    </submittedName>
</protein>
<feature type="domain" description="Formyl transferase C-terminal" evidence="1">
    <location>
        <begin position="174"/>
        <end position="257"/>
    </location>
</feature>
<dbReference type="EMBL" id="FUKJ01000424">
    <property type="protein sequence ID" value="SJM95518.1"/>
    <property type="molecule type" value="Genomic_DNA"/>
</dbReference>
<sequence length="555" mass="63153">MKILLLSSTYDSLTQRLHVELVQRGHKVAFDIASNDLQTLDAVQQHQPELIFCISLEATLANSIWHRYRCITLHICTDKDNGVSALDWSIQHQEATCTVTATQISSEMDVCSTWASATFNLRSAAKSSLYLLEIQKASIEVVLQTIEHTQNPEFIPKRLDYTSPIVKALSRPLMSQADRQIDWELDSTSTILSKINAGDGYPGVADNIRGMEYYIYGATIEDTLRGSPKALIAKRFGAVCRATIDGAVWLSHLEPKTDDMERKYFKLPAAMVFRNKIKDLPDVPVTIYETSKNTYREIWYEEHNQVGYLHFDFYEGAMNTEQCLRLRDAILEVLERPTRVLVLLGGHSFWSNGIDLRVIEASANPAEESWHNVNALNDLILAIVTATEKITVAAIHGHASAGGVAFATAFDKICARSGVLFNLNYKSMGLFGSEYWTYTLPKRIGYDKALELIENCRILSTQEAKHIGLIDVTLPDYFAAFDTKVKTMAEALAQHKNYDKILKSKIQRRNQDEFLKPLQYYREEEQRRMKEEFFESEALYHLIRKQLVYSKHPST</sequence>
<dbReference type="InterPro" id="IPR001753">
    <property type="entry name" value="Enoyl-CoA_hydra/iso"/>
</dbReference>
<dbReference type="OrthoDB" id="580992at2"/>
<evidence type="ECO:0000313" key="3">
    <source>
        <dbReference type="Proteomes" id="UP000195442"/>
    </source>
</evidence>
<dbReference type="Proteomes" id="UP000195442">
    <property type="component" value="Unassembled WGS sequence"/>
</dbReference>
<dbReference type="SUPFAM" id="SSF50486">
    <property type="entry name" value="FMT C-terminal domain-like"/>
    <property type="match status" value="1"/>
</dbReference>
<dbReference type="SUPFAM" id="SSF53328">
    <property type="entry name" value="Formyltransferase"/>
    <property type="match status" value="1"/>
</dbReference>
<dbReference type="AlphaFoldDB" id="A0A1R4HGZ4"/>
<dbReference type="InterPro" id="IPR005793">
    <property type="entry name" value="Formyl_trans_C"/>
</dbReference>
<name>A0A1R4HGZ4_9GAMM</name>
<evidence type="ECO:0000313" key="2">
    <source>
        <dbReference type="EMBL" id="SJM95518.1"/>
    </source>
</evidence>
<organism evidence="2 3">
    <name type="scientific">Crenothrix polyspora</name>
    <dbReference type="NCBI Taxonomy" id="360316"/>
    <lineage>
        <taxon>Bacteria</taxon>
        <taxon>Pseudomonadati</taxon>
        <taxon>Pseudomonadota</taxon>
        <taxon>Gammaproteobacteria</taxon>
        <taxon>Methylococcales</taxon>
        <taxon>Crenotrichaceae</taxon>
        <taxon>Crenothrix</taxon>
    </lineage>
</organism>
<dbReference type="Gene3D" id="3.40.50.12230">
    <property type="match status" value="1"/>
</dbReference>
<dbReference type="InterPro" id="IPR011034">
    <property type="entry name" value="Formyl_transferase-like_C_sf"/>
</dbReference>
<gene>
    <name evidence="2" type="primary">hoxX</name>
    <name evidence="2" type="ORF">CRENPOLYSF2_60004</name>
</gene>
<dbReference type="GO" id="GO:0003677">
    <property type="term" value="F:DNA binding"/>
    <property type="evidence" value="ECO:0007669"/>
    <property type="project" value="UniProtKB-KW"/>
</dbReference>
<dbReference type="Gene3D" id="3.90.226.10">
    <property type="entry name" value="2-enoyl-CoA Hydratase, Chain A, domain 1"/>
    <property type="match status" value="1"/>
</dbReference>
<keyword evidence="2" id="KW-0371">Homeobox</keyword>
<dbReference type="GO" id="GO:0003824">
    <property type="term" value="F:catalytic activity"/>
    <property type="evidence" value="ECO:0007669"/>
    <property type="project" value="InterPro"/>
</dbReference>
<dbReference type="InterPro" id="IPR029045">
    <property type="entry name" value="ClpP/crotonase-like_dom_sf"/>
</dbReference>
<dbReference type="InterPro" id="IPR047180">
    <property type="entry name" value="HoxX-like"/>
</dbReference>
<keyword evidence="3" id="KW-1185">Reference proteome</keyword>
<reference evidence="3" key="1">
    <citation type="submission" date="2017-02" db="EMBL/GenBank/DDBJ databases">
        <authorList>
            <person name="Daims H."/>
        </authorList>
    </citation>
    <scope>NUCLEOTIDE SEQUENCE [LARGE SCALE GENOMIC DNA]</scope>
</reference>
<dbReference type="PANTHER" id="PTHR43388">
    <property type="entry name" value="HYDROGENASE MATURATION FACTOR HOXX"/>
    <property type="match status" value="1"/>
</dbReference>